<dbReference type="HOGENOM" id="CLU_1261245_0_0_1"/>
<dbReference type="RefSeq" id="XP_040641796.1">
    <property type="nucleotide sequence ID" value="XM_040779605.1"/>
</dbReference>
<evidence type="ECO:0000313" key="2">
    <source>
        <dbReference type="EMBL" id="EYE98108.1"/>
    </source>
</evidence>
<evidence type="ECO:0000313" key="3">
    <source>
        <dbReference type="Proteomes" id="UP000019804"/>
    </source>
</evidence>
<feature type="compositionally biased region" description="Low complexity" evidence="1">
    <location>
        <begin position="128"/>
        <end position="137"/>
    </location>
</feature>
<sequence length="219" mass="22838">MTIPKDHKQICSSYGAPTSGNADGNIGDNVAMSQLTPGDDGASWDPSQSSDLAELPSNLQSVSPPASSPQVASIPGANPQPATPVTGPDYIKPDPTSKSTPESSPLVASVPNTPATTNYITPGPDPQPTSESSAPSAPSTPEPTIPDSPTPHTTDSIPRPTNEWAGAVPYWKPGFQGHKGYWHTEGGLDALSKPENTLIAPAIQDDDFLSLDFFRKAEE</sequence>
<dbReference type="EMBL" id="KK088414">
    <property type="protein sequence ID" value="EYE98108.1"/>
    <property type="molecule type" value="Genomic_DNA"/>
</dbReference>
<dbReference type="Proteomes" id="UP000019804">
    <property type="component" value="Unassembled WGS sequence"/>
</dbReference>
<feature type="compositionally biased region" description="Low complexity" evidence="1">
    <location>
        <begin position="60"/>
        <end position="73"/>
    </location>
</feature>
<dbReference type="GeneID" id="63694729"/>
<feature type="region of interest" description="Disordered" evidence="1">
    <location>
        <begin position="1"/>
        <end position="166"/>
    </location>
</feature>
<dbReference type="AlphaFoldDB" id="A0A017SMB9"/>
<organism evidence="2 3">
    <name type="scientific">Aspergillus ruber (strain CBS 135680)</name>
    <dbReference type="NCBI Taxonomy" id="1388766"/>
    <lineage>
        <taxon>Eukaryota</taxon>
        <taxon>Fungi</taxon>
        <taxon>Dikarya</taxon>
        <taxon>Ascomycota</taxon>
        <taxon>Pezizomycotina</taxon>
        <taxon>Eurotiomycetes</taxon>
        <taxon>Eurotiomycetidae</taxon>
        <taxon>Eurotiales</taxon>
        <taxon>Aspergillaceae</taxon>
        <taxon>Aspergillus</taxon>
        <taxon>Aspergillus subgen. Aspergillus</taxon>
    </lineage>
</organism>
<gene>
    <name evidence="2" type="ORF">EURHEDRAFT_384085</name>
</gene>
<feature type="compositionally biased region" description="Polar residues" evidence="1">
    <location>
        <begin position="110"/>
        <end position="120"/>
    </location>
</feature>
<accession>A0A017SMB9</accession>
<feature type="compositionally biased region" description="Polar residues" evidence="1">
    <location>
        <begin position="10"/>
        <end position="22"/>
    </location>
</feature>
<proteinExistence type="predicted"/>
<protein>
    <submittedName>
        <fullName evidence="2">Uncharacterized protein</fullName>
    </submittedName>
</protein>
<name>A0A017SMB9_ASPRC</name>
<feature type="compositionally biased region" description="Pro residues" evidence="1">
    <location>
        <begin position="138"/>
        <end position="149"/>
    </location>
</feature>
<keyword evidence="3" id="KW-1185">Reference proteome</keyword>
<dbReference type="OrthoDB" id="10493190at2759"/>
<reference evidence="3" key="1">
    <citation type="journal article" date="2014" name="Nat. Commun.">
        <title>Genomic adaptations of the halophilic Dead Sea filamentous fungus Eurotium rubrum.</title>
        <authorList>
            <person name="Kis-Papo T."/>
            <person name="Weig A.R."/>
            <person name="Riley R."/>
            <person name="Persoh D."/>
            <person name="Salamov A."/>
            <person name="Sun H."/>
            <person name="Lipzen A."/>
            <person name="Wasser S.P."/>
            <person name="Rambold G."/>
            <person name="Grigoriev I.V."/>
            <person name="Nevo E."/>
        </authorList>
    </citation>
    <scope>NUCLEOTIDE SEQUENCE [LARGE SCALE GENOMIC DNA]</scope>
    <source>
        <strain evidence="3">CBS 135680</strain>
    </source>
</reference>
<evidence type="ECO:0000256" key="1">
    <source>
        <dbReference type="SAM" id="MobiDB-lite"/>
    </source>
</evidence>